<feature type="compositionally biased region" description="Low complexity" evidence="1">
    <location>
        <begin position="151"/>
        <end position="163"/>
    </location>
</feature>
<accession>A0A4Y1REQ8</accession>
<dbReference type="GO" id="GO:0016592">
    <property type="term" value="C:mediator complex"/>
    <property type="evidence" value="ECO:0007669"/>
    <property type="project" value="InterPro"/>
</dbReference>
<sequence length="173" mass="18916">MGRIEDSRSSDTPEPSLATRSCKMDYIVDSLENAYQEFVIAATDVLEAKETSGAQNTPAIEAALEAFKHKWELFKVACDQAEDFVESMKQRIGSELLMDEASAPVTRKSGQIGPTGLPPINGVRLQHMFKSVRRLLIELQHGSIAAEGYGTPASSTHSHPTTPFDGRFSEDST</sequence>
<dbReference type="PANTHER" id="PTHR35989">
    <property type="entry name" value="MEDIATOR OF RNA POLYMERASE II TRANSCRIPTION SUBUNIT 32"/>
    <property type="match status" value="1"/>
</dbReference>
<dbReference type="InterPro" id="IPR033244">
    <property type="entry name" value="MED32"/>
</dbReference>
<feature type="region of interest" description="Disordered" evidence="1">
    <location>
        <begin position="148"/>
        <end position="173"/>
    </location>
</feature>
<evidence type="ECO:0000313" key="2">
    <source>
        <dbReference type="EMBL" id="BBH02739.1"/>
    </source>
</evidence>
<dbReference type="AlphaFoldDB" id="A0A4Y1REQ8"/>
<dbReference type="GO" id="GO:0048364">
    <property type="term" value="P:root development"/>
    <property type="evidence" value="ECO:0007669"/>
    <property type="project" value="InterPro"/>
</dbReference>
<dbReference type="GO" id="GO:0006355">
    <property type="term" value="P:regulation of DNA-templated transcription"/>
    <property type="evidence" value="ECO:0007669"/>
    <property type="project" value="InterPro"/>
</dbReference>
<evidence type="ECO:0000256" key="1">
    <source>
        <dbReference type="SAM" id="MobiDB-lite"/>
    </source>
</evidence>
<dbReference type="PANTHER" id="PTHR35989:SF1">
    <property type="entry name" value="MEDIATOR OF RNA POLYMERASE II TRANSCRIPTION SUBUNIT 32"/>
    <property type="match status" value="1"/>
</dbReference>
<reference evidence="2" key="1">
    <citation type="journal article" date="2019" name="Science">
        <title>Mutation of a bHLH transcription factor allowed almond domestication.</title>
        <authorList>
            <person name="Sanchez-Perez R."/>
            <person name="Pavan S."/>
            <person name="Mazzeo R."/>
            <person name="Moldovan C."/>
            <person name="Aiese Cigliano R."/>
            <person name="Del Cueto J."/>
            <person name="Ricciardi F."/>
            <person name="Lotti C."/>
            <person name="Ricciardi L."/>
            <person name="Dicenta F."/>
            <person name="Lopez-Marques R.L."/>
            <person name="Lindberg Moller B."/>
        </authorList>
    </citation>
    <scope>NUCLEOTIDE SEQUENCE</scope>
</reference>
<name>A0A4Y1REQ8_PRUDU</name>
<protein>
    <submittedName>
        <fullName evidence="2">Mediator of RNA polymerase II transcription subunit 32</fullName>
    </submittedName>
</protein>
<organism evidence="2">
    <name type="scientific">Prunus dulcis</name>
    <name type="common">Almond</name>
    <name type="synonym">Amygdalus dulcis</name>
    <dbReference type="NCBI Taxonomy" id="3755"/>
    <lineage>
        <taxon>Eukaryota</taxon>
        <taxon>Viridiplantae</taxon>
        <taxon>Streptophyta</taxon>
        <taxon>Embryophyta</taxon>
        <taxon>Tracheophyta</taxon>
        <taxon>Spermatophyta</taxon>
        <taxon>Magnoliopsida</taxon>
        <taxon>eudicotyledons</taxon>
        <taxon>Gunneridae</taxon>
        <taxon>Pentapetalae</taxon>
        <taxon>rosids</taxon>
        <taxon>fabids</taxon>
        <taxon>Rosales</taxon>
        <taxon>Rosaceae</taxon>
        <taxon>Amygdaloideae</taxon>
        <taxon>Amygdaleae</taxon>
        <taxon>Prunus</taxon>
    </lineage>
</organism>
<dbReference type="GO" id="GO:0009631">
    <property type="term" value="P:cold acclimation"/>
    <property type="evidence" value="ECO:0007669"/>
    <property type="project" value="InterPro"/>
</dbReference>
<dbReference type="GO" id="GO:0010150">
    <property type="term" value="P:leaf senescence"/>
    <property type="evidence" value="ECO:0007669"/>
    <property type="project" value="InterPro"/>
</dbReference>
<dbReference type="EMBL" id="AP019301">
    <property type="protein sequence ID" value="BBH02739.1"/>
    <property type="molecule type" value="Genomic_DNA"/>
</dbReference>
<gene>
    <name evidence="2" type="ORF">Prudu_013408</name>
</gene>
<proteinExistence type="predicted"/>